<dbReference type="GeneID" id="15011123"/>
<dbReference type="KEGG" id="vg:15011123"/>
<organism evidence="1 2">
    <name type="scientific">Synechococcus phage S-SKS1</name>
    <dbReference type="NCBI Taxonomy" id="754042"/>
    <lineage>
        <taxon>Viruses</taxon>
        <taxon>Duplodnaviria</taxon>
        <taxon>Heunggongvirae</taxon>
        <taxon>Uroviricota</taxon>
        <taxon>Caudoviricetes</taxon>
        <taxon>Llyrvirus</taxon>
        <taxon>Llyrvirus SSKS1</taxon>
    </lineage>
</organism>
<proteinExistence type="predicted"/>
<evidence type="ECO:0000313" key="2">
    <source>
        <dbReference type="Proteomes" id="UP000201252"/>
    </source>
</evidence>
<protein>
    <submittedName>
        <fullName evidence="1">Uncharacterized protein</fullName>
    </submittedName>
</protein>
<name>M4QS51_9CAUD</name>
<accession>M4QS51</accession>
<gene>
    <name evidence="1" type="ORF">SWZG_00212</name>
</gene>
<dbReference type="RefSeq" id="YP_007674570.1">
    <property type="nucleotide sequence ID" value="NC_020851.1"/>
</dbReference>
<keyword evidence="2" id="KW-1185">Reference proteome</keyword>
<sequence length="62" mass="6839">MSYSKGIGFTSGIGNKNNNDVTMHIDTAYIKGWWIDECGLLYIETDKEGMKEISDCAASLAM</sequence>
<evidence type="ECO:0000313" key="1">
    <source>
        <dbReference type="EMBL" id="AGH31718.1"/>
    </source>
</evidence>
<dbReference type="EMBL" id="HQ633071">
    <property type="protein sequence ID" value="AGH31718.1"/>
    <property type="molecule type" value="Genomic_DNA"/>
</dbReference>
<reference evidence="1 2" key="1">
    <citation type="submission" date="2010-10" db="EMBL/GenBank/DDBJ databases">
        <title>The Genome Sequence of Synechococcus phage S-SKS1.</title>
        <authorList>
            <consortium name="The Broad Institute Genome Sequencing Platform"/>
            <person name="Henn M.R."/>
            <person name="Clokie M."/>
            <person name="Levin J."/>
            <person name="Malboeuf C."/>
            <person name="Casali M."/>
            <person name="Russ C."/>
            <person name="Lennon N."/>
            <person name="Chapman S.B."/>
            <person name="Erlich R."/>
            <person name="Young S.K."/>
            <person name="Yandava C."/>
            <person name="Zeng Q."/>
            <person name="Alvarado L."/>
            <person name="Anderson S."/>
            <person name="Berlin A."/>
            <person name="Chen Z."/>
            <person name="Freedman E."/>
            <person name="Gellesch M."/>
            <person name="Goldberg J."/>
            <person name="Green L."/>
            <person name="Griggs A."/>
            <person name="Gujja S."/>
            <person name="Heilman E.R."/>
            <person name="Heiman D."/>
            <person name="Hollinger A."/>
            <person name="Howarth C."/>
            <person name="Larson L."/>
            <person name="Mehta T."/>
            <person name="Pearson M."/>
            <person name="Roberts A."/>
            <person name="Ryan E."/>
            <person name="Saif S."/>
            <person name="Shea T."/>
            <person name="Shenoy N."/>
            <person name="Sisk P."/>
            <person name="Stolte C."/>
            <person name="Sykes S."/>
            <person name="White J."/>
            <person name="Haas B."/>
            <person name="Nusbaum C."/>
            <person name="Birren B."/>
        </authorList>
    </citation>
    <scope>NUCLEOTIDE SEQUENCE [LARGE SCALE GENOMIC DNA]</scope>
</reference>
<dbReference type="Proteomes" id="UP000201252">
    <property type="component" value="Segment"/>
</dbReference>